<accession>A0ABQ6SX59</accession>
<gene>
    <name evidence="2" type="ORF">FJU31_17505</name>
</gene>
<comment type="caution">
    <text evidence="2">The sequence shown here is derived from an EMBL/GenBank/DDBJ whole genome shotgun (WGS) entry which is preliminary data.</text>
</comment>
<feature type="compositionally biased region" description="Basic and acidic residues" evidence="1">
    <location>
        <begin position="22"/>
        <end position="40"/>
    </location>
</feature>
<evidence type="ECO:0000256" key="1">
    <source>
        <dbReference type="SAM" id="MobiDB-lite"/>
    </source>
</evidence>
<evidence type="ECO:0000313" key="2">
    <source>
        <dbReference type="EMBL" id="KAA8994275.1"/>
    </source>
</evidence>
<evidence type="ECO:0000313" key="3">
    <source>
        <dbReference type="Proteomes" id="UP000326367"/>
    </source>
</evidence>
<dbReference type="Proteomes" id="UP000326367">
    <property type="component" value="Unassembled WGS sequence"/>
</dbReference>
<name>A0ABQ6SX59_9GAMM</name>
<evidence type="ECO:0008006" key="4">
    <source>
        <dbReference type="Google" id="ProtNLM"/>
    </source>
</evidence>
<dbReference type="EMBL" id="VYKI01000034">
    <property type="protein sequence ID" value="KAA8994275.1"/>
    <property type="molecule type" value="Genomic_DNA"/>
</dbReference>
<keyword evidence="3" id="KW-1185">Reference proteome</keyword>
<reference evidence="2 3" key="1">
    <citation type="journal article" date="2020" name="Antonie Van Leeuwenhoek">
        <title>Stenotrophomonas cyclobalanopsidis sp. nov., isolated from the leaf spot disease of Cyclobalanopsis patelliformis.</title>
        <authorList>
            <person name="Bian D.R."/>
            <person name="Xue H."/>
            <person name="Piao C.G."/>
            <person name="Li Y."/>
        </authorList>
    </citation>
    <scope>NUCLEOTIDE SEQUENCE [LARGE SCALE GENOMIC DNA]</scope>
    <source>
        <strain evidence="2 3">TPQG1-4</strain>
    </source>
</reference>
<organism evidence="2 3">
    <name type="scientific">Stenotrophomonas cyclobalanopsidis</name>
    <dbReference type="NCBI Taxonomy" id="2771362"/>
    <lineage>
        <taxon>Bacteria</taxon>
        <taxon>Pseudomonadati</taxon>
        <taxon>Pseudomonadota</taxon>
        <taxon>Gammaproteobacteria</taxon>
        <taxon>Lysobacterales</taxon>
        <taxon>Lysobacteraceae</taxon>
        <taxon>Stenotrophomonas</taxon>
    </lineage>
</organism>
<proteinExistence type="predicted"/>
<feature type="region of interest" description="Disordered" evidence="1">
    <location>
        <begin position="17"/>
        <end position="40"/>
    </location>
</feature>
<protein>
    <recommendedName>
        <fullName evidence="4">Secreted protein</fullName>
    </recommendedName>
</protein>
<sequence>MAWIYWAVSMALASAAQPTRPATDRFRARQPRSEEWRVEAGRGAALARSGAWLRSTGNASTGENSFPGRIHPRMAWIDRTCRKSVEGGEG</sequence>